<dbReference type="GO" id="GO:0006814">
    <property type="term" value="P:sodium ion transport"/>
    <property type="evidence" value="ECO:0007669"/>
    <property type="project" value="UniProtKB-KW"/>
</dbReference>
<evidence type="ECO:0000256" key="1">
    <source>
        <dbReference type="ARBA" id="ARBA00004141"/>
    </source>
</evidence>
<feature type="transmembrane region" description="Helical" evidence="11">
    <location>
        <begin position="158"/>
        <end position="177"/>
    </location>
</feature>
<keyword evidence="7" id="KW-0406">Ion transport</keyword>
<feature type="transmembrane region" description="Helical" evidence="11">
    <location>
        <begin position="347"/>
        <end position="373"/>
    </location>
</feature>
<dbReference type="InterPro" id="IPR004680">
    <property type="entry name" value="Cit_transptr-like_dom"/>
</dbReference>
<feature type="transmembrane region" description="Helical" evidence="11">
    <location>
        <begin position="269"/>
        <end position="286"/>
    </location>
</feature>
<evidence type="ECO:0000256" key="10">
    <source>
        <dbReference type="ARBA" id="ARBA00025753"/>
    </source>
</evidence>
<feature type="transmembrane region" description="Helical" evidence="11">
    <location>
        <begin position="385"/>
        <end position="410"/>
    </location>
</feature>
<name>A0A5P8E4K7_9BACT</name>
<dbReference type="GO" id="GO:0015297">
    <property type="term" value="F:antiporter activity"/>
    <property type="evidence" value="ECO:0007669"/>
    <property type="project" value="UniProtKB-KW"/>
</dbReference>
<keyword evidence="14" id="KW-1185">Reference proteome</keyword>
<keyword evidence="5 11" id="KW-1133">Transmembrane helix</keyword>
<evidence type="ECO:0000256" key="8">
    <source>
        <dbReference type="ARBA" id="ARBA00023136"/>
    </source>
</evidence>
<dbReference type="Pfam" id="PF03600">
    <property type="entry name" value="CitMHS"/>
    <property type="match status" value="1"/>
</dbReference>
<keyword evidence="4 11" id="KW-0812">Transmembrane</keyword>
<evidence type="ECO:0000256" key="7">
    <source>
        <dbReference type="ARBA" id="ARBA00023065"/>
    </source>
</evidence>
<accession>A0A5P8E4K7</accession>
<sequence>MTTVIVSILIIGLLLIATARINKMNTAAVAMFMGASCWVLYTIDGSHYVNEFHLSAFVQSGLDVKSFIAEHIFFKYVVSAAEVVLYLLATMTIVEILSNNGCFDFINEGLKTRKPRKFLWMLALFTFILSANLDNLTTTCLMLSIMHSLVANDKLRRVYGFIIVICANMGGAFTVIGDISSLTLWNSGAVTATQYSAYLALPSLVALVTTLLLFYEKLPHRLELVNTIPPYRGDDTILNRWQRFLMLIVGIGGLWFIPTFHSITALPPFVGALCVLALLWIVNELCNRQLIYSDQMIHRRFPLALQYANIQNMMFFIGIIFAIGAVNETSMLKQFSNLLVGNLQNPYIIGAAVGLLAAFINNMTSLVSNIYIFSDVTQLTSDQAFWPLISFCSTMGGSLLAMGTIAGIYFVRMENATVAWYLKHCSWRVLVGWLAGLVTFAVMHWLM</sequence>
<keyword evidence="9" id="KW-0739">Sodium transport</keyword>
<proteinExistence type="inferred from homology"/>
<protein>
    <submittedName>
        <fullName evidence="13">Sodium:proton antiporter</fullName>
    </submittedName>
</protein>
<gene>
    <name evidence="13" type="ORF">C7Y71_001670</name>
</gene>
<evidence type="ECO:0000256" key="5">
    <source>
        <dbReference type="ARBA" id="ARBA00022989"/>
    </source>
</evidence>
<evidence type="ECO:0000256" key="6">
    <source>
        <dbReference type="ARBA" id="ARBA00023053"/>
    </source>
</evidence>
<feature type="transmembrane region" description="Helical" evidence="11">
    <location>
        <begin position="73"/>
        <end position="98"/>
    </location>
</feature>
<evidence type="ECO:0000256" key="9">
    <source>
        <dbReference type="ARBA" id="ARBA00023201"/>
    </source>
</evidence>
<keyword evidence="8 11" id="KW-0472">Membrane</keyword>
<feature type="transmembrane region" description="Helical" evidence="11">
    <location>
        <begin position="197"/>
        <end position="215"/>
    </location>
</feature>
<comment type="subcellular location">
    <subcellularLocation>
        <location evidence="1">Membrane</location>
        <topology evidence="1">Multi-pass membrane protein</topology>
    </subcellularLocation>
</comment>
<dbReference type="OrthoDB" id="9772058at2"/>
<evidence type="ECO:0000256" key="3">
    <source>
        <dbReference type="ARBA" id="ARBA00022449"/>
    </source>
</evidence>
<evidence type="ECO:0000313" key="13">
    <source>
        <dbReference type="EMBL" id="QFQ11830.1"/>
    </source>
</evidence>
<dbReference type="Proteomes" id="UP000249375">
    <property type="component" value="Chromosome"/>
</dbReference>
<organism evidence="13 14">
    <name type="scientific">Pseudoprevotella muciniphila</name>
    <dbReference type="NCBI Taxonomy" id="2133944"/>
    <lineage>
        <taxon>Bacteria</taxon>
        <taxon>Pseudomonadati</taxon>
        <taxon>Bacteroidota</taxon>
        <taxon>Bacteroidia</taxon>
        <taxon>Bacteroidales</taxon>
        <taxon>Prevotellaceae</taxon>
        <taxon>Pseudoprevotella</taxon>
    </lineage>
</organism>
<dbReference type="GO" id="GO:0016020">
    <property type="term" value="C:membrane"/>
    <property type="evidence" value="ECO:0007669"/>
    <property type="project" value="UniProtKB-SubCell"/>
</dbReference>
<dbReference type="EMBL" id="CP033459">
    <property type="protein sequence ID" value="QFQ11830.1"/>
    <property type="molecule type" value="Genomic_DNA"/>
</dbReference>
<feature type="transmembrane region" description="Helical" evidence="11">
    <location>
        <begin position="430"/>
        <end position="446"/>
    </location>
</feature>
<keyword evidence="3" id="KW-0050">Antiport</keyword>
<feature type="transmembrane region" description="Helical" evidence="11">
    <location>
        <begin position="118"/>
        <end position="146"/>
    </location>
</feature>
<feature type="transmembrane region" description="Helical" evidence="11">
    <location>
        <begin position="307"/>
        <end position="327"/>
    </location>
</feature>
<reference evidence="13 14" key="1">
    <citation type="submission" date="2018-11" db="EMBL/GenBank/DDBJ databases">
        <authorList>
            <person name="Na S.W."/>
            <person name="Baik M."/>
        </authorList>
    </citation>
    <scope>NUCLEOTIDE SEQUENCE [LARGE SCALE GENOMIC DNA]</scope>
    <source>
        <strain evidence="13 14">E39</strain>
    </source>
</reference>
<evidence type="ECO:0000256" key="4">
    <source>
        <dbReference type="ARBA" id="ARBA00022692"/>
    </source>
</evidence>
<feature type="domain" description="Citrate transporter-like" evidence="12">
    <location>
        <begin position="15"/>
        <end position="274"/>
    </location>
</feature>
<dbReference type="PANTHER" id="PTHR43269">
    <property type="entry name" value="SODIUM/PROTON ANTIPORTER 1-RELATED"/>
    <property type="match status" value="1"/>
</dbReference>
<keyword evidence="6" id="KW-0915">Sodium</keyword>
<comment type="similarity">
    <text evidence="10">Belongs to the NhaD Na(+)/H(+) (TC 2.A.62) antiporter family.</text>
</comment>
<dbReference type="RefSeq" id="WP_111897794.1">
    <property type="nucleotide sequence ID" value="NZ_CP033459.1"/>
</dbReference>
<evidence type="ECO:0000256" key="11">
    <source>
        <dbReference type="SAM" id="Phobius"/>
    </source>
</evidence>
<evidence type="ECO:0000259" key="12">
    <source>
        <dbReference type="Pfam" id="PF03600"/>
    </source>
</evidence>
<dbReference type="InterPro" id="IPR045016">
    <property type="entry name" value="NhaD-like"/>
</dbReference>
<keyword evidence="2" id="KW-0813">Transport</keyword>
<dbReference type="AlphaFoldDB" id="A0A5P8E4K7"/>
<evidence type="ECO:0000256" key="2">
    <source>
        <dbReference type="ARBA" id="ARBA00022448"/>
    </source>
</evidence>
<dbReference type="KEGG" id="alq:C7Y71_001670"/>
<dbReference type="PANTHER" id="PTHR43269:SF2">
    <property type="entry name" value="SODIUM_PROTON ANTIPORTER 1-RELATED"/>
    <property type="match status" value="1"/>
</dbReference>
<feature type="transmembrane region" description="Helical" evidence="11">
    <location>
        <begin position="244"/>
        <end position="263"/>
    </location>
</feature>
<evidence type="ECO:0000313" key="14">
    <source>
        <dbReference type="Proteomes" id="UP000249375"/>
    </source>
</evidence>